<sequence length="160" mass="17887">MADKTAKCAATYEQHCIEVQLGSVRFHLEPRTVSYRFGFKFLEPETTHGSRMYPITTPENRTEPPVLVSVGTIVRENRPVSRHDQPCIISPEQNIIHKTSSQIVVPELHHLLHVTIHRWSSSLPESLPAGGRSCPPAGPAGLPHCHERAPAWPPVFGRRP</sequence>
<evidence type="ECO:0000256" key="1">
    <source>
        <dbReference type="SAM" id="MobiDB-lite"/>
    </source>
</evidence>
<reference evidence="2 3" key="1">
    <citation type="journal article" date="2022" name="Nat. Plants">
        <title>Genomes of leafy and leafless Platanthera orchids illuminate the evolution of mycoheterotrophy.</title>
        <authorList>
            <person name="Li M.H."/>
            <person name="Liu K.W."/>
            <person name="Li Z."/>
            <person name="Lu H.C."/>
            <person name="Ye Q.L."/>
            <person name="Zhang D."/>
            <person name="Wang J.Y."/>
            <person name="Li Y.F."/>
            <person name="Zhong Z.M."/>
            <person name="Liu X."/>
            <person name="Yu X."/>
            <person name="Liu D.K."/>
            <person name="Tu X.D."/>
            <person name="Liu B."/>
            <person name="Hao Y."/>
            <person name="Liao X.Y."/>
            <person name="Jiang Y.T."/>
            <person name="Sun W.H."/>
            <person name="Chen J."/>
            <person name="Chen Y.Q."/>
            <person name="Ai Y."/>
            <person name="Zhai J.W."/>
            <person name="Wu S.S."/>
            <person name="Zhou Z."/>
            <person name="Hsiao Y.Y."/>
            <person name="Wu W.L."/>
            <person name="Chen Y.Y."/>
            <person name="Lin Y.F."/>
            <person name="Hsu J.L."/>
            <person name="Li C.Y."/>
            <person name="Wang Z.W."/>
            <person name="Zhao X."/>
            <person name="Zhong W.Y."/>
            <person name="Ma X.K."/>
            <person name="Ma L."/>
            <person name="Huang J."/>
            <person name="Chen G.Z."/>
            <person name="Huang M.Z."/>
            <person name="Huang L."/>
            <person name="Peng D.H."/>
            <person name="Luo Y.B."/>
            <person name="Zou S.Q."/>
            <person name="Chen S.P."/>
            <person name="Lan S."/>
            <person name="Tsai W.C."/>
            <person name="Van de Peer Y."/>
            <person name="Liu Z.J."/>
        </authorList>
    </citation>
    <scope>NUCLEOTIDE SEQUENCE [LARGE SCALE GENOMIC DNA]</scope>
    <source>
        <strain evidence="2">Lor288</strain>
    </source>
</reference>
<dbReference type="EMBL" id="JBBWWR010000021">
    <property type="protein sequence ID" value="KAK8938144.1"/>
    <property type="molecule type" value="Genomic_DNA"/>
</dbReference>
<dbReference type="Proteomes" id="UP001412067">
    <property type="component" value="Unassembled WGS sequence"/>
</dbReference>
<feature type="region of interest" description="Disordered" evidence="1">
    <location>
        <begin position="125"/>
        <end position="160"/>
    </location>
</feature>
<keyword evidence="3" id="KW-1185">Reference proteome</keyword>
<name>A0ABR2LEJ0_9ASPA</name>
<organism evidence="2 3">
    <name type="scientific">Platanthera guangdongensis</name>
    <dbReference type="NCBI Taxonomy" id="2320717"/>
    <lineage>
        <taxon>Eukaryota</taxon>
        <taxon>Viridiplantae</taxon>
        <taxon>Streptophyta</taxon>
        <taxon>Embryophyta</taxon>
        <taxon>Tracheophyta</taxon>
        <taxon>Spermatophyta</taxon>
        <taxon>Magnoliopsida</taxon>
        <taxon>Liliopsida</taxon>
        <taxon>Asparagales</taxon>
        <taxon>Orchidaceae</taxon>
        <taxon>Orchidoideae</taxon>
        <taxon>Orchideae</taxon>
        <taxon>Orchidinae</taxon>
        <taxon>Platanthera</taxon>
    </lineage>
</organism>
<protein>
    <submittedName>
        <fullName evidence="2">Uncharacterized protein</fullName>
    </submittedName>
</protein>
<evidence type="ECO:0000313" key="3">
    <source>
        <dbReference type="Proteomes" id="UP001412067"/>
    </source>
</evidence>
<proteinExistence type="predicted"/>
<accession>A0ABR2LEJ0</accession>
<evidence type="ECO:0000313" key="2">
    <source>
        <dbReference type="EMBL" id="KAK8938144.1"/>
    </source>
</evidence>
<comment type="caution">
    <text evidence="2">The sequence shown here is derived from an EMBL/GenBank/DDBJ whole genome shotgun (WGS) entry which is preliminary data.</text>
</comment>
<gene>
    <name evidence="2" type="ORF">KSP40_PGU018445</name>
</gene>